<evidence type="ECO:0000313" key="1">
    <source>
        <dbReference type="EMBL" id="SEG39744.1"/>
    </source>
</evidence>
<evidence type="ECO:0000313" key="2">
    <source>
        <dbReference type="Proteomes" id="UP000236738"/>
    </source>
</evidence>
<dbReference type="Proteomes" id="UP000236738">
    <property type="component" value="Unassembled WGS sequence"/>
</dbReference>
<evidence type="ECO:0008006" key="3">
    <source>
        <dbReference type="Google" id="ProtNLM"/>
    </source>
</evidence>
<name>A0A1H5ZUT8_9FLAO</name>
<dbReference type="PROSITE" id="PS51257">
    <property type="entry name" value="PROKAR_LIPOPROTEIN"/>
    <property type="match status" value="1"/>
</dbReference>
<protein>
    <recommendedName>
        <fullName evidence="3">Lipoprotein</fullName>
    </recommendedName>
</protein>
<organism evidence="1 2">
    <name type="scientific">Halpernia humi</name>
    <dbReference type="NCBI Taxonomy" id="493375"/>
    <lineage>
        <taxon>Bacteria</taxon>
        <taxon>Pseudomonadati</taxon>
        <taxon>Bacteroidota</taxon>
        <taxon>Flavobacteriia</taxon>
        <taxon>Flavobacteriales</taxon>
        <taxon>Weeksellaceae</taxon>
        <taxon>Chryseobacterium group</taxon>
        <taxon>Halpernia</taxon>
    </lineage>
</organism>
<dbReference type="RefSeq" id="WP_103914078.1">
    <property type="nucleotide sequence ID" value="NZ_FNUS01000005.1"/>
</dbReference>
<gene>
    <name evidence="1" type="ORF">SAMN05421847_2202</name>
</gene>
<reference evidence="2" key="1">
    <citation type="submission" date="2016-10" db="EMBL/GenBank/DDBJ databases">
        <authorList>
            <person name="Varghese N."/>
            <person name="Submissions S."/>
        </authorList>
    </citation>
    <scope>NUCLEOTIDE SEQUENCE [LARGE SCALE GENOMIC DNA]</scope>
    <source>
        <strain evidence="2">DSM 21580</strain>
    </source>
</reference>
<proteinExistence type="predicted"/>
<dbReference type="AlphaFoldDB" id="A0A1H5ZUT8"/>
<keyword evidence="2" id="KW-1185">Reference proteome</keyword>
<dbReference type="EMBL" id="FNUS01000005">
    <property type="protein sequence ID" value="SEG39744.1"/>
    <property type="molecule type" value="Genomic_DNA"/>
</dbReference>
<sequence length="92" mass="10497">MKKLLLFIMLTAILSCSIFKNKTKEKKFLKTDDKLNLTVKSNEKDKGVEIITKSDSAALKSHSTANKFFLLTHRILICKIMANVQILEQLDL</sequence>
<accession>A0A1H5ZUT8</accession>